<dbReference type="PIRSF" id="PIRSF029895">
    <property type="entry name" value="SpoIV"/>
    <property type="match status" value="1"/>
</dbReference>
<dbReference type="Pfam" id="PF06898">
    <property type="entry name" value="YqfD"/>
    <property type="match status" value="1"/>
</dbReference>
<comment type="caution">
    <text evidence="2">The sequence shown here is derived from an EMBL/GenBank/DDBJ whole genome shotgun (WGS) entry which is preliminary data.</text>
</comment>
<dbReference type="Proteomes" id="UP000007652">
    <property type="component" value="Unassembled WGS sequence"/>
</dbReference>
<dbReference type="RefSeq" id="WP_008907868.1">
    <property type="nucleotide sequence ID" value="NZ_CAKP01000021.1"/>
</dbReference>
<dbReference type="STRING" id="857293.CAAU_0504"/>
<dbReference type="eggNOG" id="COG0561">
    <property type="taxonomic scope" value="Bacteria"/>
</dbReference>
<proteinExistence type="predicted"/>
<gene>
    <name evidence="2" type="ORF">CAAU_0504</name>
</gene>
<evidence type="ECO:0000256" key="1">
    <source>
        <dbReference type="SAM" id="Phobius"/>
    </source>
</evidence>
<dbReference type="EMBL" id="CAKP01000021">
    <property type="protein sequence ID" value="CCC58153.1"/>
    <property type="molecule type" value="Genomic_DNA"/>
</dbReference>
<sequence length="386" mass="45172">MDKNYITVDVEGLNPEKFINLAVINGLTLWDIERLSITNMRFNMKEKDFKQIRHIAKKTHCRVKIARKNGFIFLFRRLFKRIFFIIGLVIFVLLIYIFSNIIWNIEIVGNKVVNDQLILKSLNKAGLKVGTYKKNINLRDIENSLLKDIKELSMVTISLDGTKAKVEIVERTMPPTILDLEKPMNIVAAKDGILTKVIALKGQKLVKEGDFVKKGQILISGVIKDHENLPIDVTRALGEVYAKTWYESIKEVPLKYRYFERTGKCEKFIYFVLPNNKIIKLWSNINKFQFYDKIIEKEQVKLLGFNSPVTKVTEYYYEKIEKIKNLSYNEAIDVATNLADEELIKIMPKDIKILERKYDKILMKDKVRIRKLILTEEKISKEEEIK</sequence>
<dbReference type="NCBIfam" id="TIGR02876">
    <property type="entry name" value="spore_yqfD"/>
    <property type="match status" value="1"/>
</dbReference>
<organism evidence="2 3">
    <name type="scientific">Caloramator australicus RC3</name>
    <dbReference type="NCBI Taxonomy" id="857293"/>
    <lineage>
        <taxon>Bacteria</taxon>
        <taxon>Bacillati</taxon>
        <taxon>Bacillota</taxon>
        <taxon>Clostridia</taxon>
        <taxon>Eubacteriales</taxon>
        <taxon>Clostridiaceae</taxon>
        <taxon>Caloramator</taxon>
    </lineage>
</organism>
<evidence type="ECO:0000313" key="2">
    <source>
        <dbReference type="EMBL" id="CCC58153.1"/>
    </source>
</evidence>
<name>G0V4W3_9CLOT</name>
<dbReference type="OrthoDB" id="1640349at2"/>
<reference evidence="2 3" key="1">
    <citation type="journal article" date="2011" name="J. Bacteriol.">
        <title>Draft genome sequence of Caloramator australicus strain RC3T, a thermoanaerobe from the Great Artesian Basin of Australia.</title>
        <authorList>
            <person name="Ogg C.D."/>
            <person name="Patel B.K.C."/>
        </authorList>
    </citation>
    <scope>NUCLEOTIDE SEQUENCE [LARGE SCALE GENOMIC DNA]</scope>
    <source>
        <strain evidence="2 3">RC3</strain>
    </source>
</reference>
<keyword evidence="1" id="KW-0812">Transmembrane</keyword>
<keyword evidence="3" id="KW-1185">Reference proteome</keyword>
<evidence type="ECO:0000313" key="3">
    <source>
        <dbReference type="Proteomes" id="UP000007652"/>
    </source>
</evidence>
<keyword evidence="1" id="KW-0472">Membrane</keyword>
<accession>G0V4W3</accession>
<dbReference type="InterPro" id="IPR010690">
    <property type="entry name" value="YqfD"/>
</dbReference>
<protein>
    <submittedName>
        <fullName evidence="2">Stage IV sporulation protein</fullName>
    </submittedName>
</protein>
<keyword evidence="1" id="KW-1133">Transmembrane helix</keyword>
<dbReference type="AlphaFoldDB" id="G0V4W3"/>
<feature type="transmembrane region" description="Helical" evidence="1">
    <location>
        <begin position="82"/>
        <end position="103"/>
    </location>
</feature>